<name>A0A2J7RKT6_9NEOP</name>
<dbReference type="Gene3D" id="3.40.50.12650">
    <property type="match status" value="1"/>
</dbReference>
<dbReference type="InterPro" id="IPR036866">
    <property type="entry name" value="RibonucZ/Hydroxyglut_hydro"/>
</dbReference>
<dbReference type="InterPro" id="IPR011084">
    <property type="entry name" value="DRMBL"/>
</dbReference>
<gene>
    <name evidence="7" type="ORF">B7P43_G13785</name>
</gene>
<dbReference type="GO" id="GO:0006303">
    <property type="term" value="P:double-strand break repair via nonhomologous end joining"/>
    <property type="evidence" value="ECO:0007669"/>
    <property type="project" value="TreeGrafter"/>
</dbReference>
<protein>
    <recommendedName>
        <fullName evidence="6">DNA repair metallo-beta-lactamase domain-containing protein</fullName>
    </recommendedName>
</protein>
<evidence type="ECO:0000256" key="4">
    <source>
        <dbReference type="ARBA" id="ARBA00023204"/>
    </source>
</evidence>
<dbReference type="FunFam" id="3.40.50.12650:FF:000001">
    <property type="entry name" value="DNA cross-link repair 1A"/>
    <property type="match status" value="1"/>
</dbReference>
<comment type="similarity">
    <text evidence="2">Belongs to the DNA repair metallo-beta-lactamase (DRMBL) family.</text>
</comment>
<comment type="subcellular location">
    <subcellularLocation>
        <location evidence="1">Nucleus</location>
    </subcellularLocation>
</comment>
<evidence type="ECO:0000256" key="3">
    <source>
        <dbReference type="ARBA" id="ARBA00022763"/>
    </source>
</evidence>
<dbReference type="GO" id="GO:0036297">
    <property type="term" value="P:interstrand cross-link repair"/>
    <property type="evidence" value="ECO:0007669"/>
    <property type="project" value="TreeGrafter"/>
</dbReference>
<evidence type="ECO:0000313" key="8">
    <source>
        <dbReference type="Proteomes" id="UP000235965"/>
    </source>
</evidence>
<evidence type="ECO:0000259" key="6">
    <source>
        <dbReference type="Pfam" id="PF07522"/>
    </source>
</evidence>
<dbReference type="GO" id="GO:0003684">
    <property type="term" value="F:damaged DNA binding"/>
    <property type="evidence" value="ECO:0007669"/>
    <property type="project" value="TreeGrafter"/>
</dbReference>
<keyword evidence="4" id="KW-0234">DNA repair</keyword>
<dbReference type="PANTHER" id="PTHR23240:SF6">
    <property type="entry name" value="DNA CROSS-LINK REPAIR 1A PROTEIN"/>
    <property type="match status" value="1"/>
</dbReference>
<keyword evidence="3" id="KW-0227">DNA damage</keyword>
<dbReference type="AlphaFoldDB" id="A0A2J7RKT6"/>
<evidence type="ECO:0000256" key="2">
    <source>
        <dbReference type="ARBA" id="ARBA00010304"/>
    </source>
</evidence>
<organism evidence="7 8">
    <name type="scientific">Cryptotermes secundus</name>
    <dbReference type="NCBI Taxonomy" id="105785"/>
    <lineage>
        <taxon>Eukaryota</taxon>
        <taxon>Metazoa</taxon>
        <taxon>Ecdysozoa</taxon>
        <taxon>Arthropoda</taxon>
        <taxon>Hexapoda</taxon>
        <taxon>Insecta</taxon>
        <taxon>Pterygota</taxon>
        <taxon>Neoptera</taxon>
        <taxon>Polyneoptera</taxon>
        <taxon>Dictyoptera</taxon>
        <taxon>Blattodea</taxon>
        <taxon>Blattoidea</taxon>
        <taxon>Termitoidae</taxon>
        <taxon>Kalotermitidae</taxon>
        <taxon>Cryptotermitinae</taxon>
        <taxon>Cryptotermes</taxon>
    </lineage>
</organism>
<dbReference type="Pfam" id="PF07522">
    <property type="entry name" value="DRMBL"/>
    <property type="match status" value="1"/>
</dbReference>
<proteinExistence type="inferred from homology"/>
<dbReference type="OrthoDB" id="262529at2759"/>
<accession>A0A2J7RKT6</accession>
<dbReference type="EMBL" id="NEVH01002708">
    <property type="protein sequence ID" value="PNF41447.1"/>
    <property type="molecule type" value="Genomic_DNA"/>
</dbReference>
<dbReference type="Proteomes" id="UP000235965">
    <property type="component" value="Unassembled WGS sequence"/>
</dbReference>
<reference evidence="7 8" key="1">
    <citation type="submission" date="2017-12" db="EMBL/GenBank/DDBJ databases">
        <title>Hemimetabolous genomes reveal molecular basis of termite eusociality.</title>
        <authorList>
            <person name="Harrison M.C."/>
            <person name="Jongepier E."/>
            <person name="Robertson H.M."/>
            <person name="Arning N."/>
            <person name="Bitard-Feildel T."/>
            <person name="Chao H."/>
            <person name="Childers C.P."/>
            <person name="Dinh H."/>
            <person name="Doddapaneni H."/>
            <person name="Dugan S."/>
            <person name="Gowin J."/>
            <person name="Greiner C."/>
            <person name="Han Y."/>
            <person name="Hu H."/>
            <person name="Hughes D.S.T."/>
            <person name="Huylmans A.-K."/>
            <person name="Kemena C."/>
            <person name="Kremer L.P.M."/>
            <person name="Lee S.L."/>
            <person name="Lopez-Ezquerra A."/>
            <person name="Mallet L."/>
            <person name="Monroy-Kuhn J.M."/>
            <person name="Moser A."/>
            <person name="Murali S.C."/>
            <person name="Muzny D.M."/>
            <person name="Otani S."/>
            <person name="Piulachs M.-D."/>
            <person name="Poelchau M."/>
            <person name="Qu J."/>
            <person name="Schaub F."/>
            <person name="Wada-Katsumata A."/>
            <person name="Worley K.C."/>
            <person name="Xie Q."/>
            <person name="Ylla G."/>
            <person name="Poulsen M."/>
            <person name="Gibbs R.A."/>
            <person name="Schal C."/>
            <person name="Richards S."/>
            <person name="Belles X."/>
            <person name="Korb J."/>
            <person name="Bornberg-Bauer E."/>
        </authorList>
    </citation>
    <scope>NUCLEOTIDE SEQUENCE [LARGE SCALE GENOMIC DNA]</scope>
    <source>
        <tissue evidence="7">Whole body</tissue>
    </source>
</reference>
<dbReference type="STRING" id="105785.A0A2J7RKT6"/>
<keyword evidence="8" id="KW-1185">Reference proteome</keyword>
<dbReference type="InParanoid" id="A0A2J7RKT6"/>
<dbReference type="GO" id="GO:0035312">
    <property type="term" value="F:5'-3' DNA exonuclease activity"/>
    <property type="evidence" value="ECO:0007669"/>
    <property type="project" value="TreeGrafter"/>
</dbReference>
<dbReference type="SUPFAM" id="SSF56281">
    <property type="entry name" value="Metallo-hydrolase/oxidoreductase"/>
    <property type="match status" value="1"/>
</dbReference>
<evidence type="ECO:0000256" key="5">
    <source>
        <dbReference type="ARBA" id="ARBA00023242"/>
    </source>
</evidence>
<evidence type="ECO:0000256" key="1">
    <source>
        <dbReference type="ARBA" id="ARBA00004123"/>
    </source>
</evidence>
<dbReference type="Gene3D" id="3.60.15.10">
    <property type="entry name" value="Ribonuclease Z/Hydroxyacylglutathione hydrolase-like"/>
    <property type="match status" value="1"/>
</dbReference>
<keyword evidence="5" id="KW-0539">Nucleus</keyword>
<dbReference type="GO" id="GO:0005634">
    <property type="term" value="C:nucleus"/>
    <property type="evidence" value="ECO:0007669"/>
    <property type="project" value="UniProtKB-SubCell"/>
</dbReference>
<evidence type="ECO:0000313" key="7">
    <source>
        <dbReference type="EMBL" id="PNF41447.1"/>
    </source>
</evidence>
<comment type="caution">
    <text evidence="7">The sequence shown here is derived from an EMBL/GenBank/DDBJ whole genome shotgun (WGS) entry which is preliminary data.</text>
</comment>
<dbReference type="PANTHER" id="PTHR23240">
    <property type="entry name" value="DNA CROSS-LINK REPAIR PROTEIN PSO2/SNM1-RELATED"/>
    <property type="match status" value="1"/>
</dbReference>
<sequence length="830" mass="93556">MGYSGEPADAKKLNQEGRTDVMRCLIKMDDLLDEFTPLTMTGISPRSRRNDISLSQVSSISRLSQSYIKSKKKSGCKSKSNNGNNLCHSSTAGTMTTTGDTYKSRDTHLQASADGVQFCPICQAPFDIIKVDPCVHVNQCNVTSDELEECPKGEICYNYNLLHYRDYAHKALAQIRASKGHLPQEPPWCTTPETVKRVGGETEQFLQPFTPLSSNKKLKRTSSDVARGHHSARQRRLFIDEQAYAPGRDDTVTSLSQKGDKKNAKTEVHKCSVNQSYNENGSIETVNHMTEDPNLEERSNKDLEFYRENLEPVIEMRGSEESKTSIIPALDYKCKRSERTCANSYSCECNRKLKLDGAVEYATHKLDKQCDENRNVRTGVLPYEAKSDPGCLHEVSATMSVVLQPSEGNSVDGGDKLKAPVKVDASCGEEGWETVGISALPDAEVGDVMVSVCKESVAAYWKELLSEMKQKGLSTMSVMSDDTMTVASDGCTSGSNSYSLQQSQGKKTCPSYKRIPAALVKMKLRVDERYLHVLELDNPQKINGVLVTALDANHCPGSVMFLFQLQDGRNFLHVGDFRADPKMESYPCFWNLTIDKLYLDTTYCEPQYSFPMQSETVARVVELAVEHCRVAPATLFVCGTYTLGKEKVFLGIVEALNCKLWAHPDKRKVLECIDDEIINKRLTNMQWDAQVHVCRMSDLNISFLQRYWKQHRGVFTHIVAFRPTGWETRCKNKTSDVNVTSNGNITIYGIPYSEHSSFTELRRFVQFLKPAEIIPTVNVERSAKRNAMMKYFRQWLSEPSVPSLKRKREGDQYVQQKMTLYSRSPRLGDR</sequence>
<feature type="domain" description="DNA repair metallo-beta-lactamase" evidence="6">
    <location>
        <begin position="678"/>
        <end position="780"/>
    </location>
</feature>